<gene>
    <name evidence="1" type="ORF">AAW01_02000</name>
</gene>
<dbReference type="STRING" id="502682.BMF35_a1822"/>
<keyword evidence="2" id="KW-1185">Reference proteome</keyword>
<proteinExistence type="predicted"/>
<protein>
    <submittedName>
        <fullName evidence="1">Uncharacterized protein</fullName>
    </submittedName>
</protein>
<comment type="caution">
    <text evidence="1">The sequence shown here is derived from an EMBL/GenBank/DDBJ whole genome shotgun (WGS) entry which is preliminary data.</text>
</comment>
<sequence length="97" mass="10902">MTLLFVTTAAAMITPVGLDDALLSQPETFISDIAREQMVTIAVQELHCLDLPEDASEYDRVCLSVGEWQQVFDEIAQQESVDARERAMMIAQYYNSN</sequence>
<dbReference type="PATRIC" id="fig|502682.8.peg.409"/>
<dbReference type="EMBL" id="LBHC01000001">
    <property type="protein sequence ID" value="KLE32824.1"/>
    <property type="molecule type" value="Genomic_DNA"/>
</dbReference>
<name>A0A0G9MQH9_9SPHN</name>
<dbReference type="RefSeq" id="WP_047005673.1">
    <property type="nucleotide sequence ID" value="NZ_CP018097.1"/>
</dbReference>
<accession>A0A0G9MQH9</accession>
<evidence type="ECO:0000313" key="2">
    <source>
        <dbReference type="Proteomes" id="UP000053070"/>
    </source>
</evidence>
<dbReference type="OrthoDB" id="7411220at2"/>
<dbReference type="KEGG" id="egn:BMF35_a1822"/>
<dbReference type="Proteomes" id="UP000053070">
    <property type="component" value="Unassembled WGS sequence"/>
</dbReference>
<evidence type="ECO:0000313" key="1">
    <source>
        <dbReference type="EMBL" id="KLE32824.1"/>
    </source>
</evidence>
<reference evidence="1 2" key="1">
    <citation type="submission" date="2015-04" db="EMBL/GenBank/DDBJ databases">
        <title>The draft genome sequence of Erythrobacr gangjinensis K7-2.</title>
        <authorList>
            <person name="Zhuang L."/>
            <person name="Liu Y."/>
            <person name="Shao Z."/>
        </authorList>
    </citation>
    <scope>NUCLEOTIDE SEQUENCE [LARGE SCALE GENOMIC DNA]</scope>
    <source>
        <strain evidence="1 2">K7-2</strain>
    </source>
</reference>
<organism evidence="1 2">
    <name type="scientific">Aurantiacibacter gangjinensis</name>
    <dbReference type="NCBI Taxonomy" id="502682"/>
    <lineage>
        <taxon>Bacteria</taxon>
        <taxon>Pseudomonadati</taxon>
        <taxon>Pseudomonadota</taxon>
        <taxon>Alphaproteobacteria</taxon>
        <taxon>Sphingomonadales</taxon>
        <taxon>Erythrobacteraceae</taxon>
        <taxon>Aurantiacibacter</taxon>
    </lineage>
</organism>
<dbReference type="AlphaFoldDB" id="A0A0G9MQH9"/>